<protein>
    <submittedName>
        <fullName evidence="2">Cytosine deaminase-like protein</fullName>
    </submittedName>
</protein>
<comment type="caution">
    <text evidence="2">The sequence shown here is derived from an EMBL/GenBank/DDBJ whole genome shotgun (WGS) entry which is preliminary data.</text>
</comment>
<dbReference type="eggNOG" id="COG0402">
    <property type="taxonomic scope" value="Bacteria"/>
</dbReference>
<organism evidence="2 3">
    <name type="scientific">Nitratireductor pacificus pht-3B</name>
    <dbReference type="NCBI Taxonomy" id="391937"/>
    <lineage>
        <taxon>Bacteria</taxon>
        <taxon>Pseudomonadati</taxon>
        <taxon>Pseudomonadota</taxon>
        <taxon>Alphaproteobacteria</taxon>
        <taxon>Hyphomicrobiales</taxon>
        <taxon>Phyllobacteriaceae</taxon>
        <taxon>Nitratireductor</taxon>
    </lineage>
</organism>
<dbReference type="InterPro" id="IPR011059">
    <property type="entry name" value="Metal-dep_hydrolase_composite"/>
</dbReference>
<dbReference type="InterPro" id="IPR013108">
    <property type="entry name" value="Amidohydro_3"/>
</dbReference>
<dbReference type="PANTHER" id="PTHR32027:SF0">
    <property type="entry name" value="CYTOSINE DEAMINASE"/>
    <property type="match status" value="1"/>
</dbReference>
<dbReference type="PANTHER" id="PTHR32027">
    <property type="entry name" value="CYTOSINE DEAMINASE"/>
    <property type="match status" value="1"/>
</dbReference>
<reference evidence="2 3" key="1">
    <citation type="journal article" date="2012" name="J. Bacteriol.">
        <title>Genome Sequence of Nitratireductor pacificus Type Strain pht-3B.</title>
        <authorList>
            <person name="Lai Q."/>
            <person name="Li G."/>
            <person name="Shao Z."/>
        </authorList>
    </citation>
    <scope>NUCLEOTIDE SEQUENCE [LARGE SCALE GENOMIC DNA]</scope>
    <source>
        <strain evidence="3">pht-3B</strain>
    </source>
</reference>
<dbReference type="Gene3D" id="2.30.40.10">
    <property type="entry name" value="Urease, subunit C, domain 1"/>
    <property type="match status" value="1"/>
</dbReference>
<accession>K2M5Q6</accession>
<dbReference type="InterPro" id="IPR052349">
    <property type="entry name" value="Metallo-hydrolase_Enzymes"/>
</dbReference>
<evidence type="ECO:0000313" key="3">
    <source>
        <dbReference type="Proteomes" id="UP000006786"/>
    </source>
</evidence>
<evidence type="ECO:0000313" key="2">
    <source>
        <dbReference type="EMBL" id="EKF17476.1"/>
    </source>
</evidence>
<dbReference type="SUPFAM" id="SSF51338">
    <property type="entry name" value="Composite domain of metallo-dependent hydrolases"/>
    <property type="match status" value="1"/>
</dbReference>
<dbReference type="GO" id="GO:0035888">
    <property type="term" value="F:isoguanine deaminase activity"/>
    <property type="evidence" value="ECO:0007669"/>
    <property type="project" value="TreeGrafter"/>
</dbReference>
<dbReference type="Gene3D" id="3.20.20.140">
    <property type="entry name" value="Metal-dependent hydrolases"/>
    <property type="match status" value="1"/>
</dbReference>
<feature type="domain" description="Amidohydrolase 3" evidence="1">
    <location>
        <begin position="226"/>
        <end position="438"/>
    </location>
</feature>
<dbReference type="Pfam" id="PF07969">
    <property type="entry name" value="Amidohydro_3"/>
    <property type="match status" value="1"/>
</dbReference>
<sequence>MTTYSRDRDDLRAMLARLAGQGSYKLRNIRLDATLTGIASSAADGDDFLLCDLAIEAGRILAATPAGINADDSSTDAMPSMDAGGRIALPLFVDCHTHLDKGHILPRTTLANGSFPTALTQTKADREARWTRDDLALRMDFALRCALHYGTAAIRTHLDSHPPQDAISWPLFEELRQEWRGRIELQAASLVPIDFLHDEDLLARLARRVSGAGGVLGAVTYPTPDLDRLLDRLFQVASRQGMDLDFHADETADPAADTLHRIALAAKRNRFPGRVLVGHCCSLARQDSATVDATLDAVASAGIAVVSLPTCNLYLQDRRHDATTPRWRGVTLLHEMKKRGIPVALASDNTRDPFHAYGDLDMLETYRLATRVLHLDHPTADWPRAVSATPAEIMGLSGTGVIEPGGKADLILLEGRSWSEVLSRPESNRIVLRAGRPVDAPLPCYSELDALTAG</sequence>
<dbReference type="STRING" id="391937.NA2_17636"/>
<dbReference type="PATRIC" id="fig|391937.3.peg.3625"/>
<name>K2M5Q6_9HYPH</name>
<dbReference type="GO" id="GO:0006209">
    <property type="term" value="P:cytosine catabolic process"/>
    <property type="evidence" value="ECO:0007669"/>
    <property type="project" value="TreeGrafter"/>
</dbReference>
<gene>
    <name evidence="2" type="ORF">NA2_17636</name>
</gene>
<proteinExistence type="predicted"/>
<dbReference type="EMBL" id="AMRM01000023">
    <property type="protein sequence ID" value="EKF17476.1"/>
    <property type="molecule type" value="Genomic_DNA"/>
</dbReference>
<dbReference type="NCBIfam" id="NF005759">
    <property type="entry name" value="PRK07583.1"/>
    <property type="match status" value="1"/>
</dbReference>
<keyword evidence="3" id="KW-1185">Reference proteome</keyword>
<dbReference type="GO" id="GO:0004131">
    <property type="term" value="F:cytosine deaminase activity"/>
    <property type="evidence" value="ECO:0007669"/>
    <property type="project" value="TreeGrafter"/>
</dbReference>
<dbReference type="Proteomes" id="UP000006786">
    <property type="component" value="Unassembled WGS sequence"/>
</dbReference>
<dbReference type="AlphaFoldDB" id="K2M5Q6"/>
<evidence type="ECO:0000259" key="1">
    <source>
        <dbReference type="Pfam" id="PF07969"/>
    </source>
</evidence>
<dbReference type="InterPro" id="IPR032466">
    <property type="entry name" value="Metal_Hydrolase"/>
</dbReference>
<dbReference type="SUPFAM" id="SSF51556">
    <property type="entry name" value="Metallo-dependent hydrolases"/>
    <property type="match status" value="1"/>
</dbReference>
<dbReference type="CDD" id="cd01293">
    <property type="entry name" value="Bact_CD"/>
    <property type="match status" value="1"/>
</dbReference>